<evidence type="ECO:0000259" key="1">
    <source>
        <dbReference type="PROSITE" id="PS50878"/>
    </source>
</evidence>
<protein>
    <recommendedName>
        <fullName evidence="1">Reverse transcriptase domain-containing protein</fullName>
    </recommendedName>
</protein>
<accession>A0AAQ3TZH1</accession>
<dbReference type="SUPFAM" id="SSF56672">
    <property type="entry name" value="DNA/RNA polymerases"/>
    <property type="match status" value="2"/>
</dbReference>
<evidence type="ECO:0000313" key="3">
    <source>
        <dbReference type="Proteomes" id="UP001341281"/>
    </source>
</evidence>
<dbReference type="InterPro" id="IPR026960">
    <property type="entry name" value="RVT-Znf"/>
</dbReference>
<gene>
    <name evidence="2" type="ORF">U9M48_029730</name>
</gene>
<organism evidence="2 3">
    <name type="scientific">Paspalum notatum var. saurae</name>
    <dbReference type="NCBI Taxonomy" id="547442"/>
    <lineage>
        <taxon>Eukaryota</taxon>
        <taxon>Viridiplantae</taxon>
        <taxon>Streptophyta</taxon>
        <taxon>Embryophyta</taxon>
        <taxon>Tracheophyta</taxon>
        <taxon>Spermatophyta</taxon>
        <taxon>Magnoliopsida</taxon>
        <taxon>Liliopsida</taxon>
        <taxon>Poales</taxon>
        <taxon>Poaceae</taxon>
        <taxon>PACMAD clade</taxon>
        <taxon>Panicoideae</taxon>
        <taxon>Andropogonodae</taxon>
        <taxon>Paspaleae</taxon>
        <taxon>Paspalinae</taxon>
        <taxon>Paspalum</taxon>
    </lineage>
</organism>
<evidence type="ECO:0000313" key="2">
    <source>
        <dbReference type="EMBL" id="WVZ82473.1"/>
    </source>
</evidence>
<dbReference type="GO" id="GO:0003824">
    <property type="term" value="F:catalytic activity"/>
    <property type="evidence" value="ECO:0007669"/>
    <property type="project" value="InterPro"/>
</dbReference>
<reference evidence="2 3" key="1">
    <citation type="submission" date="2024-02" db="EMBL/GenBank/DDBJ databases">
        <title>High-quality chromosome-scale genome assembly of Pensacola bahiagrass (Paspalum notatum Flugge var. saurae).</title>
        <authorList>
            <person name="Vega J.M."/>
            <person name="Podio M."/>
            <person name="Orjuela J."/>
            <person name="Siena L.A."/>
            <person name="Pessino S.C."/>
            <person name="Combes M.C."/>
            <person name="Mariac C."/>
            <person name="Albertini E."/>
            <person name="Pupilli F."/>
            <person name="Ortiz J.P.A."/>
            <person name="Leblanc O."/>
        </authorList>
    </citation>
    <scope>NUCLEOTIDE SEQUENCE [LARGE SCALE GENOMIC DNA]</scope>
    <source>
        <strain evidence="2">R1</strain>
        <tissue evidence="2">Leaf</tissue>
    </source>
</reference>
<dbReference type="PROSITE" id="PS50878">
    <property type="entry name" value="RT_POL"/>
    <property type="match status" value="2"/>
</dbReference>
<feature type="domain" description="Reverse transcriptase" evidence="1">
    <location>
        <begin position="1183"/>
        <end position="1459"/>
    </location>
</feature>
<name>A0AAQ3TZH1_PASNO</name>
<dbReference type="EMBL" id="CP144750">
    <property type="protein sequence ID" value="WVZ82473.1"/>
    <property type="molecule type" value="Genomic_DNA"/>
</dbReference>
<dbReference type="Gene3D" id="3.60.10.10">
    <property type="entry name" value="Endonuclease/exonuclease/phosphatase"/>
    <property type="match status" value="1"/>
</dbReference>
<dbReference type="Pfam" id="PF13966">
    <property type="entry name" value="zf-RVT"/>
    <property type="match status" value="2"/>
</dbReference>
<dbReference type="SUPFAM" id="SSF56219">
    <property type="entry name" value="DNase I-like"/>
    <property type="match status" value="1"/>
</dbReference>
<proteinExistence type="predicted"/>
<dbReference type="PANTHER" id="PTHR33116:SF78">
    <property type="entry name" value="OS12G0587133 PROTEIN"/>
    <property type="match status" value="1"/>
</dbReference>
<dbReference type="InterPro" id="IPR043502">
    <property type="entry name" value="DNA/RNA_pol_sf"/>
</dbReference>
<dbReference type="InterPro" id="IPR005135">
    <property type="entry name" value="Endo/exonuclease/phosphatase"/>
</dbReference>
<dbReference type="Proteomes" id="UP001341281">
    <property type="component" value="Chromosome 06"/>
</dbReference>
<sequence length="1780" mass="201658">MCDNHLLVWNARGLNSRAHRNVVRNIALQHRASVVCLQETKIEDFSVSLNNDLLGCDFDFIPLPAVGAAGGAVSAWRRDLWDVSSPHVRRFTVTFKLRPLCGQGEDWWLTNVYGPPNRAEKDAFLLELRDVRAGCPGPWLLVGDFNLIYQAADKNNGRLHRSLMARFRAVLDDLLLSELLLSGRLFTWSNGRDSPTLERLDRAFASVEWLEQFPSHQLRCLSSDSSDHAPLLLVLDTEPWGRPRFRFDNYWTKIVGFSDVVAAAWGPPNPDVDACRALDQKLRHLAKALRSWHATQVGDVPLQLAVARVVIAEFDIAQESRQLSLGELQLYRELKAYVPGLASLERTMARQRARTRYLRENDACTKFFHLQACHRRRKNYLFAINHAGQTFSDEQAKAGIVHSYYSDLLGTPFPRQQRIDLTRLDLPTLVLGELVVPFTMEEVTRIVHETPSDRAPGPDGFTGAFYKAAWGVVGLDVFRVFQALWEMDFRSFHSLNDALMVLLQKTDAPAGLKDYRPISLMHSVGKMFAKGLALRLAPRMHHIVKINQSAFVRGRRIHENYHTVQLTCRWLYARRVPAVLLKIDLAKAFDSVAWPFLLEVLERISFPQRWRDWVSAILSSASTKVLVNGRAGLRICHARGLRQGDPLSPLLFVIVMEVLNALFAEADRSGMLAPLPGDVIKYRASIYADDLVIFLTPTATDFSCVRRILELFAGASGLATNLDKCVMTPIRCSEVDIDVALGAFPCRLQHFPVLYLGVPLALTRLDRATEQRLVDKVAARIPSWKGGLLTKAGRKTLVQTTLSAIPVHTSICCALSSWAIEEIDKRRRAFLWAGSDTVVAGKCMLAWPFVCAPKELGGLGLPDLRSMGFALRLRWEWQRRSQPDVPWARLPCRKERVVDCLFRASVSVVLGDGAHALFWTDAWLPEGAICNFAPRLFRAVGCRRRGRTVREALQEDQWVRDIVGAPTAAVIDEFLCLRELLHDVQLRADVPDRFVWRWTADGSYSSSSAYQLFFAGRTPLAGAPKIWKASAPPKVKFFCWLVLHGRPWTAERRHRHGLQACAACALCSQEDESIDHLLTSCVFTRQVWHQLLSRVGLAHLCPTTESRHNSQGTLTRKADKVAEVTATYEKLLGHYDTRHLSLNLNELEVTSHNLESLEEPFSEQEIEQAVKLIPKEKAPGPDVVQPQYQGFHWLNRSHVVLIPKKPQPESVSDYRPISLTHSFIKLFSKVLASRLASIITTLVDVNQSAFIKKRCIQDNFKLVQNTVQWLHKRKVEALLVRIDISKAFDTVSWPYLIEVLSAFGFGQKWLFWISTLMLNSRSAFFVNGSLTRDIEHRRGVRQGDPLSPLLFVLAMEPLNRLIKRAEISGVLSSLPSSLTRFRLSLYADDIVMFLRPTLEDVTNLHVLFGIFGQASGLAMNPNKSEFFPIKVDEGKLLELQAIAGVKLSAFPTRYLGLPLHSKRIPNDQVQVLVDKISGRLAGWKKCHLTKQGRVVLVNSVLTGMTTYWLLVDQLPTWAIKQIDKCRRNFIWKGHESWNKASFLVAWNRMCRSKMLGGLGIKNLAFFGRALRLKWLWHLWGEAEKPWKKLNFGSTKDRALFFASTIITIGNGQDTPFWEARWLNGVSPKQFAPELYIKSSRKLYSVNYMLTDNKWLKCIGRIDTMQELDQAITLCCAVKGMTFTPDRDQITWIWTSNGDFTVASAYEIQFIGAIGVQWSKFLWKATAQPKCKFFAWSAILNRINTAELLAVKGLPHQDVCYLCNLEFETTYHLLSACPFTA</sequence>
<dbReference type="Pfam" id="PF03372">
    <property type="entry name" value="Exo_endo_phos"/>
    <property type="match status" value="1"/>
</dbReference>
<dbReference type="InterPro" id="IPR036691">
    <property type="entry name" value="Endo/exonu/phosph_ase_sf"/>
</dbReference>
<dbReference type="CDD" id="cd01650">
    <property type="entry name" value="RT_nLTR_like"/>
    <property type="match status" value="2"/>
</dbReference>
<feature type="domain" description="Reverse transcriptase" evidence="1">
    <location>
        <begin position="484"/>
        <end position="760"/>
    </location>
</feature>
<dbReference type="InterPro" id="IPR000477">
    <property type="entry name" value="RT_dom"/>
</dbReference>
<dbReference type="Pfam" id="PF00078">
    <property type="entry name" value="RVT_1"/>
    <property type="match status" value="2"/>
</dbReference>
<dbReference type="PANTHER" id="PTHR33116">
    <property type="entry name" value="REVERSE TRANSCRIPTASE ZINC-BINDING DOMAIN-CONTAINING PROTEIN-RELATED-RELATED"/>
    <property type="match status" value="1"/>
</dbReference>
<keyword evidence="3" id="KW-1185">Reference proteome</keyword>